<feature type="region of interest" description="Disordered" evidence="1">
    <location>
        <begin position="330"/>
        <end position="349"/>
    </location>
</feature>
<evidence type="ECO:0000313" key="4">
    <source>
        <dbReference type="Proteomes" id="UP000722791"/>
    </source>
</evidence>
<sequence length="670" mass="71273">MSPGEQVASITSVLAESIKSGDDIIKSSVAASTTGAIAVVRQPRASSATRREEHRTFDRRVSSDVIVTSTKHVAKPWKQERAAYERRGHSQTGEQGGELRLTHERLQQYAAAHARLTAPARPGPRSTAGSTLLRKITNLGALMPSPLQPQQLGPSSPTGAVAAAVVRTISSAPVLSPSALSGARLALTTPGVPPPGMGPPTGARPASAQRPQSPRQLLQRLISFPQAPMLLQQQQRQQQQGAPPPERAFGPRAADYPTRHASPRPVLPSFGFAAGGGADYSWQPHSHQPHPPANAKQRPNDPRVTSGRGQNGAWTQHLQIALDSPIGAAGLAQDQGRGSGGWDPPQNSGYAEATTAAAAAVAALGVRDAKIITPPGSPPRPKSPLPAPPMQQQQQQEPKHQYVPEALNQTQQPQQQPHSAESLPHFPSPQSHPQPPQPPFPHYHQLQVTDHLQDGCPPNIPAEDRRLRPWTPRGGRRQRPQSSGPGTVRWGSVQMQGPQPGSAHPGKGGDVVVVGLRDVPPSQLPFARAVMEQDGGLESGQQAGRISRSSDNGTHASWWHGPRGDSEASYPLTAVTDRNGLGEDDMTPSEAAMWLSRMAELEAEVLEEREFRRKYEEELRMLAAAATAGGRGSRPSGGGPMLWQTTGGRVVSGARAAAAAVMRHRAGVRP</sequence>
<dbReference type="Proteomes" id="UP000747110">
    <property type="component" value="Unassembled WGS sequence"/>
</dbReference>
<feature type="compositionally biased region" description="Low complexity" evidence="1">
    <location>
        <begin position="403"/>
        <end position="417"/>
    </location>
</feature>
<dbReference type="OrthoDB" id="546107at2759"/>
<organism evidence="3 4">
    <name type="scientific">Volvox reticuliferus</name>
    <dbReference type="NCBI Taxonomy" id="1737510"/>
    <lineage>
        <taxon>Eukaryota</taxon>
        <taxon>Viridiplantae</taxon>
        <taxon>Chlorophyta</taxon>
        <taxon>core chlorophytes</taxon>
        <taxon>Chlorophyceae</taxon>
        <taxon>CS clade</taxon>
        <taxon>Chlamydomonadales</taxon>
        <taxon>Volvocaceae</taxon>
        <taxon>Volvox</taxon>
    </lineage>
</organism>
<comment type="caution">
    <text evidence="3">The sequence shown here is derived from an EMBL/GenBank/DDBJ whole genome shotgun (WGS) entry which is preliminary data.</text>
</comment>
<feature type="region of interest" description="Disordered" evidence="1">
    <location>
        <begin position="534"/>
        <end position="570"/>
    </location>
</feature>
<feature type="compositionally biased region" description="Polar residues" evidence="1">
    <location>
        <begin position="539"/>
        <end position="555"/>
    </location>
</feature>
<feature type="region of interest" description="Disordered" evidence="1">
    <location>
        <begin position="370"/>
        <end position="509"/>
    </location>
</feature>
<keyword evidence="5" id="KW-1185">Reference proteome</keyword>
<proteinExistence type="predicted"/>
<dbReference type="EMBL" id="BNCP01000029">
    <property type="protein sequence ID" value="GIL84180.1"/>
    <property type="molecule type" value="Genomic_DNA"/>
</dbReference>
<dbReference type="EMBL" id="BNCQ01000044">
    <property type="protein sequence ID" value="GIM12492.1"/>
    <property type="molecule type" value="Genomic_DNA"/>
</dbReference>
<protein>
    <submittedName>
        <fullName evidence="3">Uncharacterized protein</fullName>
    </submittedName>
</protein>
<accession>A0A8J4GS44</accession>
<dbReference type="Proteomes" id="UP000722791">
    <property type="component" value="Unassembled WGS sequence"/>
</dbReference>
<gene>
    <name evidence="2" type="ORF">Vretifemale_12885</name>
    <name evidence="3" type="ORF">Vretimale_15827</name>
</gene>
<feature type="region of interest" description="Disordered" evidence="1">
    <location>
        <begin position="626"/>
        <end position="646"/>
    </location>
</feature>
<feature type="region of interest" description="Disordered" evidence="1">
    <location>
        <begin position="231"/>
        <end position="310"/>
    </location>
</feature>
<evidence type="ECO:0000313" key="5">
    <source>
        <dbReference type="Proteomes" id="UP000747110"/>
    </source>
</evidence>
<feature type="compositionally biased region" description="Pro residues" evidence="1">
    <location>
        <begin position="426"/>
        <end position="441"/>
    </location>
</feature>
<evidence type="ECO:0000256" key="1">
    <source>
        <dbReference type="SAM" id="MobiDB-lite"/>
    </source>
</evidence>
<reference evidence="3" key="1">
    <citation type="journal article" date="2021" name="Proc. Natl. Acad. Sci. U.S.A.">
        <title>Three genomes in the algal genus Volvox reveal the fate of a haploid sex-determining region after a transition to homothallism.</title>
        <authorList>
            <person name="Yamamoto K."/>
            <person name="Hamaji T."/>
            <person name="Kawai-Toyooka H."/>
            <person name="Matsuzaki R."/>
            <person name="Takahashi F."/>
            <person name="Nishimura Y."/>
            <person name="Kawachi M."/>
            <person name="Noguchi H."/>
            <person name="Minakuchi Y."/>
            <person name="Umen J.G."/>
            <person name="Toyoda A."/>
            <person name="Nozaki H."/>
        </authorList>
    </citation>
    <scope>NUCLEOTIDE SEQUENCE</scope>
    <source>
        <strain evidence="3">NIES-3785</strain>
        <strain evidence="2">NIES-3786</strain>
    </source>
</reference>
<name>A0A8J4GS44_9CHLO</name>
<feature type="compositionally biased region" description="Low complexity" evidence="1">
    <location>
        <begin position="231"/>
        <end position="241"/>
    </location>
</feature>
<evidence type="ECO:0000313" key="3">
    <source>
        <dbReference type="EMBL" id="GIM12492.1"/>
    </source>
</evidence>
<feature type="region of interest" description="Disordered" evidence="1">
    <location>
        <begin position="186"/>
        <end position="215"/>
    </location>
</feature>
<dbReference type="AlphaFoldDB" id="A0A8J4GS44"/>
<feature type="compositionally biased region" description="Gly residues" evidence="1">
    <location>
        <begin position="629"/>
        <end position="640"/>
    </location>
</feature>
<feature type="compositionally biased region" description="Pro residues" evidence="1">
    <location>
        <begin position="375"/>
        <end position="389"/>
    </location>
</feature>
<evidence type="ECO:0000313" key="2">
    <source>
        <dbReference type="EMBL" id="GIL84180.1"/>
    </source>
</evidence>